<dbReference type="AlphaFoldDB" id="A0AA86U1E1"/>
<keyword evidence="2" id="KW-0548">Nucleotidyltransferase</keyword>
<name>A0AA86U1E1_9EUKA</name>
<keyword evidence="2" id="KW-0695">RNA-directed DNA polymerase</keyword>
<evidence type="ECO:0000313" key="2">
    <source>
        <dbReference type="EMBL" id="CAI9938290.1"/>
    </source>
</evidence>
<dbReference type="EMBL" id="CAXDID020000025">
    <property type="protein sequence ID" value="CAL5990596.1"/>
    <property type="molecule type" value="Genomic_DNA"/>
</dbReference>
<evidence type="ECO:0000313" key="3">
    <source>
        <dbReference type="EMBL" id="CAL5990596.1"/>
    </source>
</evidence>
<protein>
    <submittedName>
        <fullName evidence="2">Reverse transcriptase (RNA-dependent DNA polymerase)</fullName>
    </submittedName>
    <submittedName>
        <fullName evidence="3">Reverse_transcriptase (RNA-dependent DNA polymerase)</fullName>
    </submittedName>
</protein>
<keyword evidence="2" id="KW-0808">Transferase</keyword>
<sequence length="386" mass="43188">MSQSFGRRPITNHQKFLLLRSVVLPKVNYAPLVDFAPKTPQDGFGNQFGLIDQKVFKYASDLFAVKDLSETEQAVFFTNSASKGGLEMVVPSLYYDFMQAQQKRFLLGSVASSKLCGKNTSTPFRITLEYRPLAMPSTISLYLTDNELFDLIKHRFQVLNKELDSDSKCLLCGKKMTAQHEIRCSRNAGIRTVRHDYMVNRILTKIDHHRHPRPVDKAHGNLPVSDKLEKPDIEFQYKNATYVLDVTFAAEANICNAFKGKILKYGGTYGDNRVIPLVLRYNGTVYEKSMNMLTTFLPEITDSFLSKHCCLAVARANEEAKLHYTSLITNALHEGTIATKQGQRDRQATGRRALRAPPGLEGVGARQEGEAQGNAVSDGLGVTVEN</sequence>
<reference evidence="2" key="1">
    <citation type="submission" date="2023-06" db="EMBL/GenBank/DDBJ databases">
        <authorList>
            <person name="Kurt Z."/>
        </authorList>
    </citation>
    <scope>NUCLEOTIDE SEQUENCE</scope>
</reference>
<reference evidence="3 4" key="2">
    <citation type="submission" date="2024-07" db="EMBL/GenBank/DDBJ databases">
        <authorList>
            <person name="Akdeniz Z."/>
        </authorList>
    </citation>
    <scope>NUCLEOTIDE SEQUENCE [LARGE SCALE GENOMIC DNA]</scope>
</reference>
<keyword evidence="4" id="KW-1185">Reference proteome</keyword>
<evidence type="ECO:0000313" key="4">
    <source>
        <dbReference type="Proteomes" id="UP001642409"/>
    </source>
</evidence>
<dbReference type="Proteomes" id="UP001642409">
    <property type="component" value="Unassembled WGS sequence"/>
</dbReference>
<gene>
    <name evidence="3" type="ORF">HINF_LOCUS11428</name>
    <name evidence="2" type="ORF">HINF_LOCUS25935</name>
</gene>
<proteinExistence type="predicted"/>
<comment type="caution">
    <text evidence="2">The sequence shown here is derived from an EMBL/GenBank/DDBJ whole genome shotgun (WGS) entry which is preliminary data.</text>
</comment>
<organism evidence="2">
    <name type="scientific">Hexamita inflata</name>
    <dbReference type="NCBI Taxonomy" id="28002"/>
    <lineage>
        <taxon>Eukaryota</taxon>
        <taxon>Metamonada</taxon>
        <taxon>Diplomonadida</taxon>
        <taxon>Hexamitidae</taxon>
        <taxon>Hexamitinae</taxon>
        <taxon>Hexamita</taxon>
    </lineage>
</organism>
<dbReference type="EMBL" id="CATOUU010000654">
    <property type="protein sequence ID" value="CAI9938290.1"/>
    <property type="molecule type" value="Genomic_DNA"/>
</dbReference>
<feature type="region of interest" description="Disordered" evidence="1">
    <location>
        <begin position="339"/>
        <end position="386"/>
    </location>
</feature>
<dbReference type="GO" id="GO:0003964">
    <property type="term" value="F:RNA-directed DNA polymerase activity"/>
    <property type="evidence" value="ECO:0007669"/>
    <property type="project" value="UniProtKB-KW"/>
</dbReference>
<accession>A0AA86U1E1</accession>
<evidence type="ECO:0000256" key="1">
    <source>
        <dbReference type="SAM" id="MobiDB-lite"/>
    </source>
</evidence>